<organism evidence="2 3">
    <name type="scientific">Streblomastix strix</name>
    <dbReference type="NCBI Taxonomy" id="222440"/>
    <lineage>
        <taxon>Eukaryota</taxon>
        <taxon>Metamonada</taxon>
        <taxon>Preaxostyla</taxon>
        <taxon>Oxymonadida</taxon>
        <taxon>Streblomastigidae</taxon>
        <taxon>Streblomastix</taxon>
    </lineage>
</organism>
<dbReference type="Proteomes" id="UP000324800">
    <property type="component" value="Unassembled WGS sequence"/>
</dbReference>
<protein>
    <submittedName>
        <fullName evidence="2">Uncharacterized protein</fullName>
    </submittedName>
</protein>
<dbReference type="AlphaFoldDB" id="A0A5J4WLX3"/>
<sequence>MHEPVVRQDRLTEKMARNDWINVPEVIRQTFLDFLDFQKLSEEKTRQLAEELQLRVIEDEKIRREISRSRKESDDALGQASSTLTSLISKVQSAVTLQASSLQSLSTTTQNEKVSRIEFDRVTNAKCDRNWADEQLSMKSDLEWVKEQLSTKAGKQQVGQALKRKINVQEYELKVQSFADKNKVDQVEADVHEIQRQQHIFRDTFATKGDLEQEELKLTALQVELRDSIGRLQIMNEDGQKSQTSLQQQTLQMMKIMEEKIVSNVSEGIRDGERNWKNLDSAVVKNEDQQKRNVDEIRVKIAEVLSQVLQTKVQAEDIAQILQQMNILRAQEEQQEKKLDNAQKDLENIKKSQIKVIEVQQTNDKVISEYIKTNNERQTV</sequence>
<keyword evidence="1" id="KW-0175">Coiled coil</keyword>
<gene>
    <name evidence="2" type="ORF">EZS28_008594</name>
</gene>
<name>A0A5J4WLX3_9EUKA</name>
<evidence type="ECO:0000256" key="1">
    <source>
        <dbReference type="SAM" id="Coils"/>
    </source>
</evidence>
<dbReference type="EMBL" id="SNRW01001571">
    <property type="protein sequence ID" value="KAA6395881.1"/>
    <property type="molecule type" value="Genomic_DNA"/>
</dbReference>
<feature type="coiled-coil region" evidence="1">
    <location>
        <begin position="318"/>
        <end position="352"/>
    </location>
</feature>
<accession>A0A5J4WLX3</accession>
<evidence type="ECO:0000313" key="2">
    <source>
        <dbReference type="EMBL" id="KAA6395881.1"/>
    </source>
</evidence>
<comment type="caution">
    <text evidence="2">The sequence shown here is derived from an EMBL/GenBank/DDBJ whole genome shotgun (WGS) entry which is preliminary data.</text>
</comment>
<evidence type="ECO:0000313" key="3">
    <source>
        <dbReference type="Proteomes" id="UP000324800"/>
    </source>
</evidence>
<proteinExistence type="predicted"/>
<reference evidence="2 3" key="1">
    <citation type="submission" date="2019-03" db="EMBL/GenBank/DDBJ databases">
        <title>Single cell metagenomics reveals metabolic interactions within the superorganism composed of flagellate Streblomastix strix and complex community of Bacteroidetes bacteria on its surface.</title>
        <authorList>
            <person name="Treitli S.C."/>
            <person name="Kolisko M."/>
            <person name="Husnik F."/>
            <person name="Keeling P."/>
            <person name="Hampl V."/>
        </authorList>
    </citation>
    <scope>NUCLEOTIDE SEQUENCE [LARGE SCALE GENOMIC DNA]</scope>
    <source>
        <strain evidence="2">ST1C</strain>
    </source>
</reference>